<evidence type="ECO:0000256" key="1">
    <source>
        <dbReference type="ARBA" id="ARBA00001709"/>
    </source>
</evidence>
<sequence length="468" mass="52813">MPLKAKILHPSFSYNRSYATDTSLDALIKEQPGDDPEDVSFSSIYGLRTIELNRPKKLNPLNASMARKIIGRLKEWEKSELANVIVIQGAGRAFCAGGDVTALANWNREGAEGSQKSSEYFALEYKLDHLIACYQKPYIAYCDGITMGGGVGLSTHAPFRIATENTVFAMPETTIGFFPDVGASFFLPKMDGEMGMYLALTSEQLKGVDVFYHGIATHYIHSSSLPSLSERLSELRFKDYATLEERFSLIDATIAEFNTGLPAPRPQITGSLRQLIDHCFQFNDPLEMLSSLQTVREKAESEGIKTWADKTIKTIRERSPTSVAVTARQLRIAQDWNIAETFQKEHDIATVFMHHPDFVEGVTARLIQRKKTRPDWKPAQLEDVTKNEVDVFFAPGKGKLALLEKGPKSEYKEYPHRKLGLPTEKDILDVYYEKNLKGEELINYFEKEKNGKVGVREKVEEVLERLRV</sequence>
<evidence type="ECO:0000259" key="7">
    <source>
        <dbReference type="Pfam" id="PF16113"/>
    </source>
</evidence>
<dbReference type="InterPro" id="IPR029045">
    <property type="entry name" value="ClpP/crotonase-like_dom_sf"/>
</dbReference>
<comment type="subcellular location">
    <subcellularLocation>
        <location evidence="2">Mitochondrion</location>
    </subcellularLocation>
</comment>
<dbReference type="EMBL" id="MU007044">
    <property type="protein sequence ID" value="KAF2429793.1"/>
    <property type="molecule type" value="Genomic_DNA"/>
</dbReference>
<dbReference type="CDD" id="cd06558">
    <property type="entry name" value="crotonase-like"/>
    <property type="match status" value="1"/>
</dbReference>
<evidence type="ECO:0000256" key="5">
    <source>
        <dbReference type="ARBA" id="ARBA00023128"/>
    </source>
</evidence>
<dbReference type="OrthoDB" id="1737613at2759"/>
<dbReference type="PANTHER" id="PTHR43176">
    <property type="entry name" value="3-HYDROXYISOBUTYRYL-COA HYDROLASE-RELATED"/>
    <property type="match status" value="1"/>
</dbReference>
<comment type="caution">
    <text evidence="8">The sequence shown here is derived from an EMBL/GenBank/DDBJ whole genome shotgun (WGS) entry which is preliminary data.</text>
</comment>
<proteinExistence type="predicted"/>
<keyword evidence="5" id="KW-0496">Mitochondrion</keyword>
<dbReference type="EC" id="3.1.2.4" evidence="3"/>
<name>A0A9P4NQT7_9PEZI</name>
<protein>
    <recommendedName>
        <fullName evidence="3">3-hydroxyisobutyryl-CoA hydrolase</fullName>
        <ecNumber evidence="3">3.1.2.4</ecNumber>
    </recommendedName>
    <alternativeName>
        <fullName evidence="6">3-hydroxyisobutyryl-coenzyme A hydrolase</fullName>
    </alternativeName>
</protein>
<evidence type="ECO:0000313" key="9">
    <source>
        <dbReference type="Proteomes" id="UP000800235"/>
    </source>
</evidence>
<accession>A0A9P4NQT7</accession>
<keyword evidence="9" id="KW-1185">Reference proteome</keyword>
<organism evidence="8 9">
    <name type="scientific">Tothia fuscella</name>
    <dbReference type="NCBI Taxonomy" id="1048955"/>
    <lineage>
        <taxon>Eukaryota</taxon>
        <taxon>Fungi</taxon>
        <taxon>Dikarya</taxon>
        <taxon>Ascomycota</taxon>
        <taxon>Pezizomycotina</taxon>
        <taxon>Dothideomycetes</taxon>
        <taxon>Pleosporomycetidae</taxon>
        <taxon>Venturiales</taxon>
        <taxon>Cylindrosympodiaceae</taxon>
        <taxon>Tothia</taxon>
    </lineage>
</organism>
<comment type="catalytic activity">
    <reaction evidence="1">
        <text>3-hydroxy-2-methylpropanoyl-CoA + H2O = 3-hydroxy-2-methylpropanoate + CoA + H(+)</text>
        <dbReference type="Rhea" id="RHEA:20888"/>
        <dbReference type="ChEBI" id="CHEBI:11805"/>
        <dbReference type="ChEBI" id="CHEBI:15377"/>
        <dbReference type="ChEBI" id="CHEBI:15378"/>
        <dbReference type="ChEBI" id="CHEBI:57287"/>
        <dbReference type="ChEBI" id="CHEBI:57340"/>
        <dbReference type="EC" id="3.1.2.4"/>
    </reaction>
</comment>
<dbReference type="GO" id="GO:0003860">
    <property type="term" value="F:3-hydroxyisobutyryl-CoA hydrolase activity"/>
    <property type="evidence" value="ECO:0007669"/>
    <property type="project" value="UniProtKB-EC"/>
</dbReference>
<evidence type="ECO:0000256" key="2">
    <source>
        <dbReference type="ARBA" id="ARBA00004173"/>
    </source>
</evidence>
<dbReference type="InterPro" id="IPR032259">
    <property type="entry name" value="HIBYL-CoA-H"/>
</dbReference>
<dbReference type="SUPFAM" id="SSF52096">
    <property type="entry name" value="ClpP/crotonase"/>
    <property type="match status" value="1"/>
</dbReference>
<evidence type="ECO:0000256" key="4">
    <source>
        <dbReference type="ARBA" id="ARBA00022801"/>
    </source>
</evidence>
<feature type="domain" description="Enoyl-CoA hydratase/isomerase" evidence="7">
    <location>
        <begin position="48"/>
        <end position="393"/>
    </location>
</feature>
<evidence type="ECO:0000313" key="8">
    <source>
        <dbReference type="EMBL" id="KAF2429793.1"/>
    </source>
</evidence>
<dbReference type="FunFam" id="3.90.226.10:FF:000026">
    <property type="entry name" value="3-hydroxyisobutyryl-CoA hydrolase, mitochondrial"/>
    <property type="match status" value="1"/>
</dbReference>
<dbReference type="GO" id="GO:0006574">
    <property type="term" value="P:L-valine catabolic process"/>
    <property type="evidence" value="ECO:0007669"/>
    <property type="project" value="TreeGrafter"/>
</dbReference>
<dbReference type="GO" id="GO:0005739">
    <property type="term" value="C:mitochondrion"/>
    <property type="evidence" value="ECO:0007669"/>
    <property type="project" value="UniProtKB-SubCell"/>
</dbReference>
<keyword evidence="4" id="KW-0378">Hydrolase</keyword>
<reference evidence="8" key="1">
    <citation type="journal article" date="2020" name="Stud. Mycol.">
        <title>101 Dothideomycetes genomes: a test case for predicting lifestyles and emergence of pathogens.</title>
        <authorList>
            <person name="Haridas S."/>
            <person name="Albert R."/>
            <person name="Binder M."/>
            <person name="Bloem J."/>
            <person name="Labutti K."/>
            <person name="Salamov A."/>
            <person name="Andreopoulos B."/>
            <person name="Baker S."/>
            <person name="Barry K."/>
            <person name="Bills G."/>
            <person name="Bluhm B."/>
            <person name="Cannon C."/>
            <person name="Castanera R."/>
            <person name="Culley D."/>
            <person name="Daum C."/>
            <person name="Ezra D."/>
            <person name="Gonzalez J."/>
            <person name="Henrissat B."/>
            <person name="Kuo A."/>
            <person name="Liang C."/>
            <person name="Lipzen A."/>
            <person name="Lutzoni F."/>
            <person name="Magnuson J."/>
            <person name="Mondo S."/>
            <person name="Nolan M."/>
            <person name="Ohm R."/>
            <person name="Pangilinan J."/>
            <person name="Park H.-J."/>
            <person name="Ramirez L."/>
            <person name="Alfaro M."/>
            <person name="Sun H."/>
            <person name="Tritt A."/>
            <person name="Yoshinaga Y."/>
            <person name="Zwiers L.-H."/>
            <person name="Turgeon B."/>
            <person name="Goodwin S."/>
            <person name="Spatafora J."/>
            <person name="Crous P."/>
            <person name="Grigoriev I."/>
        </authorList>
    </citation>
    <scope>NUCLEOTIDE SEQUENCE</scope>
    <source>
        <strain evidence="8">CBS 130266</strain>
    </source>
</reference>
<dbReference type="Proteomes" id="UP000800235">
    <property type="component" value="Unassembled WGS sequence"/>
</dbReference>
<gene>
    <name evidence="8" type="ORF">EJ08DRAFT_650232</name>
</gene>
<dbReference type="PANTHER" id="PTHR43176:SF3">
    <property type="entry name" value="3-HYDROXYISOBUTYRYL-COA HYDROLASE, MITOCHONDRIAL"/>
    <property type="match status" value="1"/>
</dbReference>
<dbReference type="InterPro" id="IPR045004">
    <property type="entry name" value="ECH_dom"/>
</dbReference>
<dbReference type="Pfam" id="PF16113">
    <property type="entry name" value="ECH_2"/>
    <property type="match status" value="1"/>
</dbReference>
<dbReference type="NCBIfam" id="NF004127">
    <property type="entry name" value="PRK05617.1"/>
    <property type="match status" value="1"/>
</dbReference>
<dbReference type="AlphaFoldDB" id="A0A9P4NQT7"/>
<evidence type="ECO:0000256" key="6">
    <source>
        <dbReference type="ARBA" id="ARBA00031181"/>
    </source>
</evidence>
<dbReference type="Gene3D" id="3.90.226.10">
    <property type="entry name" value="2-enoyl-CoA Hydratase, Chain A, domain 1"/>
    <property type="match status" value="1"/>
</dbReference>
<evidence type="ECO:0000256" key="3">
    <source>
        <dbReference type="ARBA" id="ARBA00011915"/>
    </source>
</evidence>